<dbReference type="GO" id="GO:0030431">
    <property type="term" value="P:sleep"/>
    <property type="evidence" value="ECO:0007669"/>
    <property type="project" value="InterPro"/>
</dbReference>
<evidence type="ECO:0000256" key="2">
    <source>
        <dbReference type="ARBA" id="ARBA00023180"/>
    </source>
</evidence>
<dbReference type="Proteomes" id="UP000663877">
    <property type="component" value="Unassembled WGS sequence"/>
</dbReference>
<keyword evidence="7" id="KW-1185">Reference proteome</keyword>
<dbReference type="Pfam" id="PF17064">
    <property type="entry name" value="QVR"/>
    <property type="match status" value="1"/>
</dbReference>
<dbReference type="InterPro" id="IPR050975">
    <property type="entry name" value="Sleep_regulator"/>
</dbReference>
<feature type="region of interest" description="Disordered" evidence="3">
    <location>
        <begin position="44"/>
        <end position="69"/>
    </location>
</feature>
<dbReference type="InterPro" id="IPR031424">
    <property type="entry name" value="QVR-like"/>
</dbReference>
<evidence type="ECO:0000313" key="7">
    <source>
        <dbReference type="Proteomes" id="UP000663832"/>
    </source>
</evidence>
<dbReference type="EMBL" id="CAJNOI010001233">
    <property type="protein sequence ID" value="CAF1396195.1"/>
    <property type="molecule type" value="Genomic_DNA"/>
</dbReference>
<feature type="chain" id="PRO_5036411912" description="Protein quiver" evidence="4">
    <location>
        <begin position="20"/>
        <end position="136"/>
    </location>
</feature>
<dbReference type="PANTHER" id="PTHR33562">
    <property type="entry name" value="ATILLA, ISOFORM B-RELATED-RELATED"/>
    <property type="match status" value="1"/>
</dbReference>
<evidence type="ECO:0000256" key="3">
    <source>
        <dbReference type="SAM" id="MobiDB-lite"/>
    </source>
</evidence>
<proteinExistence type="predicted"/>
<dbReference type="OrthoDB" id="10041690at2759"/>
<dbReference type="Proteomes" id="UP000663832">
    <property type="component" value="Unassembled WGS sequence"/>
</dbReference>
<comment type="caution">
    <text evidence="5">The sequence shown here is derived from an EMBL/GenBank/DDBJ whole genome shotgun (WGS) entry which is preliminary data.</text>
</comment>
<evidence type="ECO:0008006" key="9">
    <source>
        <dbReference type="Google" id="ProtNLM"/>
    </source>
</evidence>
<sequence length="136" mass="14606">MQSIFILLLTLGCISVANTYQCYSCDGDRKGDCNDPFNITAMTDNDKREAPPGAACKKTKRESKGGSSVFRSINSFGPEDCIGGQNGCETISGDGITATTCCCTSDLCNGVSAVQQKPLIMLLTISILAMFAYRWY</sequence>
<reference evidence="5" key="1">
    <citation type="submission" date="2021-02" db="EMBL/GenBank/DDBJ databases">
        <authorList>
            <person name="Nowell W R."/>
        </authorList>
    </citation>
    <scope>NUCLEOTIDE SEQUENCE</scope>
</reference>
<evidence type="ECO:0000256" key="4">
    <source>
        <dbReference type="SAM" id="SignalP"/>
    </source>
</evidence>
<name>A0A815KYR9_9BILA</name>
<gene>
    <name evidence="5" type="ORF">BJG266_LOCUS37393</name>
    <name evidence="6" type="ORF">QVE165_LOCUS54298</name>
</gene>
<keyword evidence="1 4" id="KW-0732">Signal</keyword>
<evidence type="ECO:0000313" key="5">
    <source>
        <dbReference type="EMBL" id="CAF1396195.1"/>
    </source>
</evidence>
<evidence type="ECO:0000256" key="1">
    <source>
        <dbReference type="ARBA" id="ARBA00022729"/>
    </source>
</evidence>
<feature type="signal peptide" evidence="4">
    <location>
        <begin position="1"/>
        <end position="19"/>
    </location>
</feature>
<evidence type="ECO:0000313" key="8">
    <source>
        <dbReference type="Proteomes" id="UP000663877"/>
    </source>
</evidence>
<protein>
    <recommendedName>
        <fullName evidence="9">Protein quiver</fullName>
    </recommendedName>
</protein>
<dbReference type="EMBL" id="CAJNOM010001561">
    <property type="protein sequence ID" value="CAF1612639.1"/>
    <property type="molecule type" value="Genomic_DNA"/>
</dbReference>
<evidence type="ECO:0000313" key="6">
    <source>
        <dbReference type="EMBL" id="CAF1612639.1"/>
    </source>
</evidence>
<accession>A0A815KYR9</accession>
<keyword evidence="2" id="KW-0325">Glycoprotein</keyword>
<dbReference type="GO" id="GO:0032222">
    <property type="term" value="P:regulation of synaptic transmission, cholinergic"/>
    <property type="evidence" value="ECO:0007669"/>
    <property type="project" value="InterPro"/>
</dbReference>
<dbReference type="AlphaFoldDB" id="A0A815KYR9"/>
<organism evidence="5 8">
    <name type="scientific">Adineta steineri</name>
    <dbReference type="NCBI Taxonomy" id="433720"/>
    <lineage>
        <taxon>Eukaryota</taxon>
        <taxon>Metazoa</taxon>
        <taxon>Spiralia</taxon>
        <taxon>Gnathifera</taxon>
        <taxon>Rotifera</taxon>
        <taxon>Eurotatoria</taxon>
        <taxon>Bdelloidea</taxon>
        <taxon>Adinetida</taxon>
        <taxon>Adinetidae</taxon>
        <taxon>Adineta</taxon>
    </lineage>
</organism>